<keyword evidence="4 7" id="KW-0560">Oxidoreductase</keyword>
<dbReference type="Pfam" id="PF00067">
    <property type="entry name" value="p450"/>
    <property type="match status" value="1"/>
</dbReference>
<dbReference type="InterPro" id="IPR001128">
    <property type="entry name" value="Cyt_P450"/>
</dbReference>
<keyword evidence="5 7" id="KW-0408">Iron</keyword>
<evidence type="ECO:0000256" key="5">
    <source>
        <dbReference type="ARBA" id="ARBA00023004"/>
    </source>
</evidence>
<dbReference type="PANTHER" id="PTHR46696">
    <property type="entry name" value="P450, PUTATIVE (EUROFUNG)-RELATED"/>
    <property type="match status" value="1"/>
</dbReference>
<dbReference type="KEGG" id="kbs:EPA93_01235"/>
<evidence type="ECO:0000313" key="8">
    <source>
        <dbReference type="EMBL" id="QBD74685.1"/>
    </source>
</evidence>
<dbReference type="PRINTS" id="PR00359">
    <property type="entry name" value="BP450"/>
</dbReference>
<dbReference type="FunFam" id="1.10.630.10:FF:000018">
    <property type="entry name" value="Cytochrome P450 monooxygenase"/>
    <property type="match status" value="1"/>
</dbReference>
<dbReference type="GO" id="GO:0005506">
    <property type="term" value="F:iron ion binding"/>
    <property type="evidence" value="ECO:0007669"/>
    <property type="project" value="InterPro"/>
</dbReference>
<evidence type="ECO:0000256" key="3">
    <source>
        <dbReference type="ARBA" id="ARBA00022723"/>
    </source>
</evidence>
<evidence type="ECO:0000256" key="4">
    <source>
        <dbReference type="ARBA" id="ARBA00023002"/>
    </source>
</evidence>
<dbReference type="InterPro" id="IPR017972">
    <property type="entry name" value="Cyt_P450_CS"/>
</dbReference>
<keyword evidence="2 7" id="KW-0349">Heme</keyword>
<keyword evidence="6 7" id="KW-0503">Monooxygenase</keyword>
<dbReference type="RefSeq" id="WP_129885284.1">
    <property type="nucleotide sequence ID" value="NZ_CP035758.1"/>
</dbReference>
<keyword evidence="9" id="KW-1185">Reference proteome</keyword>
<dbReference type="CDD" id="cd11032">
    <property type="entry name" value="P450_EryK-like"/>
    <property type="match status" value="1"/>
</dbReference>
<evidence type="ECO:0000256" key="2">
    <source>
        <dbReference type="ARBA" id="ARBA00022617"/>
    </source>
</evidence>
<name>A0A4P6JI11_KTERU</name>
<sequence>MPTIHKHPINLLLDWYRQMRATQPVYFESRYGCWLVFSYADAFHVLNDPVTFSSEPSEREDGRQPGILGMDDPRHRQLRAIIHQAFTPRIIEQLGPRIIAVTNALLDGLQERGEMEVIQEFAYPLPLTIIAELLGVPAEEQAMFRTWSTALTRGFQPSARAARPQAYEENERALRSYFAQKLEERRRAPQDDLMSHLLMASVDGQKLSEEELLDFCKLLLLAGHETTAHLLGNAVVCFDAYPEIAKQVRADPALIMSAIEEILRCFPSVSGALRRATRETILNGQRIEPGQSIMVQAVSANYDETQFPDPEIFDIQRQPNRHLTFGHGIHFCLGAPLARLEARIALPLLLERFPTLKHQPEHSIETIVSPFLVGVKAFHVTL</sequence>
<dbReference type="Gene3D" id="1.10.630.10">
    <property type="entry name" value="Cytochrome P450"/>
    <property type="match status" value="1"/>
</dbReference>
<dbReference type="AlphaFoldDB" id="A0A4P6JI11"/>
<dbReference type="Proteomes" id="UP000290365">
    <property type="component" value="Chromosome"/>
</dbReference>
<organism evidence="8 9">
    <name type="scientific">Ktedonosporobacter rubrisoli</name>
    <dbReference type="NCBI Taxonomy" id="2509675"/>
    <lineage>
        <taxon>Bacteria</taxon>
        <taxon>Bacillati</taxon>
        <taxon>Chloroflexota</taxon>
        <taxon>Ktedonobacteria</taxon>
        <taxon>Ktedonobacterales</taxon>
        <taxon>Ktedonosporobacteraceae</taxon>
        <taxon>Ktedonosporobacter</taxon>
    </lineage>
</organism>
<dbReference type="InterPro" id="IPR002397">
    <property type="entry name" value="Cyt_P450_B"/>
</dbReference>
<dbReference type="SUPFAM" id="SSF48264">
    <property type="entry name" value="Cytochrome P450"/>
    <property type="match status" value="1"/>
</dbReference>
<keyword evidence="3 7" id="KW-0479">Metal-binding</keyword>
<dbReference type="PRINTS" id="PR00385">
    <property type="entry name" value="P450"/>
</dbReference>
<dbReference type="EMBL" id="CP035758">
    <property type="protein sequence ID" value="QBD74685.1"/>
    <property type="molecule type" value="Genomic_DNA"/>
</dbReference>
<protein>
    <submittedName>
        <fullName evidence="8">Cytochrome P450</fullName>
    </submittedName>
</protein>
<dbReference type="GO" id="GO:0016705">
    <property type="term" value="F:oxidoreductase activity, acting on paired donors, with incorporation or reduction of molecular oxygen"/>
    <property type="evidence" value="ECO:0007669"/>
    <property type="project" value="InterPro"/>
</dbReference>
<evidence type="ECO:0000256" key="1">
    <source>
        <dbReference type="ARBA" id="ARBA00010617"/>
    </source>
</evidence>
<reference evidence="8 9" key="1">
    <citation type="submission" date="2019-01" db="EMBL/GenBank/DDBJ databases">
        <title>Ktedonosporobacter rubrisoli SCAWS-G2.</title>
        <authorList>
            <person name="Huang Y."/>
            <person name="Yan B."/>
        </authorList>
    </citation>
    <scope>NUCLEOTIDE SEQUENCE [LARGE SCALE GENOMIC DNA]</scope>
    <source>
        <strain evidence="8 9">SCAWS-G2</strain>
    </source>
</reference>
<evidence type="ECO:0000256" key="7">
    <source>
        <dbReference type="RuleBase" id="RU000461"/>
    </source>
</evidence>
<dbReference type="GO" id="GO:0004497">
    <property type="term" value="F:monooxygenase activity"/>
    <property type="evidence" value="ECO:0007669"/>
    <property type="project" value="UniProtKB-KW"/>
</dbReference>
<gene>
    <name evidence="8" type="ORF">EPA93_01235</name>
</gene>
<dbReference type="InterPro" id="IPR036396">
    <property type="entry name" value="Cyt_P450_sf"/>
</dbReference>
<dbReference type="PROSITE" id="PS00086">
    <property type="entry name" value="CYTOCHROME_P450"/>
    <property type="match status" value="1"/>
</dbReference>
<comment type="similarity">
    <text evidence="1 7">Belongs to the cytochrome P450 family.</text>
</comment>
<dbReference type="PANTHER" id="PTHR46696:SF1">
    <property type="entry name" value="CYTOCHROME P450 YJIB-RELATED"/>
    <property type="match status" value="1"/>
</dbReference>
<dbReference type="GO" id="GO:0020037">
    <property type="term" value="F:heme binding"/>
    <property type="evidence" value="ECO:0007669"/>
    <property type="project" value="InterPro"/>
</dbReference>
<dbReference type="OrthoDB" id="9801155at2"/>
<accession>A0A4P6JI11</accession>
<proteinExistence type="inferred from homology"/>
<evidence type="ECO:0000256" key="6">
    <source>
        <dbReference type="ARBA" id="ARBA00023033"/>
    </source>
</evidence>
<evidence type="ECO:0000313" key="9">
    <source>
        <dbReference type="Proteomes" id="UP000290365"/>
    </source>
</evidence>